<accession>A0A7S3V1A8</accession>
<evidence type="ECO:0000313" key="2">
    <source>
        <dbReference type="EMBL" id="CAE0445274.1"/>
    </source>
</evidence>
<dbReference type="Gene3D" id="3.60.40.10">
    <property type="entry name" value="PPM-type phosphatase domain"/>
    <property type="match status" value="1"/>
</dbReference>
<dbReference type="PROSITE" id="PS51746">
    <property type="entry name" value="PPM_2"/>
    <property type="match status" value="1"/>
</dbReference>
<evidence type="ECO:0000259" key="1">
    <source>
        <dbReference type="PROSITE" id="PS51746"/>
    </source>
</evidence>
<dbReference type="InterPro" id="IPR036457">
    <property type="entry name" value="PPM-type-like_dom_sf"/>
</dbReference>
<dbReference type="CDD" id="cd00143">
    <property type="entry name" value="PP2Cc"/>
    <property type="match status" value="1"/>
</dbReference>
<dbReference type="SUPFAM" id="SSF81606">
    <property type="entry name" value="PP2C-like"/>
    <property type="match status" value="1"/>
</dbReference>
<name>A0A7S3V1A8_9STRA</name>
<proteinExistence type="predicted"/>
<dbReference type="InterPro" id="IPR015655">
    <property type="entry name" value="PP2C"/>
</dbReference>
<protein>
    <recommendedName>
        <fullName evidence="1">PPM-type phosphatase domain-containing protein</fullName>
    </recommendedName>
</protein>
<organism evidence="2">
    <name type="scientific">Aplanochytrium stocchinoi</name>
    <dbReference type="NCBI Taxonomy" id="215587"/>
    <lineage>
        <taxon>Eukaryota</taxon>
        <taxon>Sar</taxon>
        <taxon>Stramenopiles</taxon>
        <taxon>Bigyra</taxon>
        <taxon>Labyrinthulomycetes</taxon>
        <taxon>Thraustochytrida</taxon>
        <taxon>Thraustochytriidae</taxon>
        <taxon>Aplanochytrium</taxon>
    </lineage>
</organism>
<reference evidence="2" key="1">
    <citation type="submission" date="2021-01" db="EMBL/GenBank/DDBJ databases">
        <authorList>
            <person name="Corre E."/>
            <person name="Pelletier E."/>
            <person name="Niang G."/>
            <person name="Scheremetjew M."/>
            <person name="Finn R."/>
            <person name="Kale V."/>
            <person name="Holt S."/>
            <person name="Cochrane G."/>
            <person name="Meng A."/>
            <person name="Brown T."/>
            <person name="Cohen L."/>
        </authorList>
    </citation>
    <scope>NUCLEOTIDE SEQUENCE</scope>
    <source>
        <strain evidence="2">GSBS06</strain>
    </source>
</reference>
<gene>
    <name evidence="2" type="ORF">ASTO00021_LOCUS15293</name>
</gene>
<dbReference type="InterPro" id="IPR001932">
    <property type="entry name" value="PPM-type_phosphatase-like_dom"/>
</dbReference>
<sequence length="360" mass="40358">MGAHGSTIQRVGGEFAEYIIAERVKYKDINRELKKKRDKDINLIKGQKYSLRQVFDVTKDWESEHASVDLCVLGGFSQKKHRGKHKTCQDDAKITKVDDRILLGLFDGHGPVGERASRTCSFLFDTVLKEHPKFEESPIEAMVETIAKLHRKISTAKDFVTDWSGTTTTLVTINNSDKKIYVAWVGDSRAILVTTMNGWKNVHAVALTRDHNYSTDEEKERIGNQGGIVSSWKDQEGKELGPLRCWKDESMTSPGLAMSKSIGDSVAHSIGVNADADSMEMNIPENADHCALIIASDGVWDVMSNDSVANFVVSYMKNKKNEKRLVSEKLCLEAQSHWFRRLKHVPDPCDDISAVVSILF</sequence>
<dbReference type="GO" id="GO:0004722">
    <property type="term" value="F:protein serine/threonine phosphatase activity"/>
    <property type="evidence" value="ECO:0007669"/>
    <property type="project" value="InterPro"/>
</dbReference>
<dbReference type="PANTHER" id="PTHR47992">
    <property type="entry name" value="PROTEIN PHOSPHATASE"/>
    <property type="match status" value="1"/>
</dbReference>
<dbReference type="SMART" id="SM00332">
    <property type="entry name" value="PP2Cc"/>
    <property type="match status" value="1"/>
</dbReference>
<dbReference type="AlphaFoldDB" id="A0A7S3V1A8"/>
<dbReference type="EMBL" id="HBIN01020038">
    <property type="protein sequence ID" value="CAE0445274.1"/>
    <property type="molecule type" value="Transcribed_RNA"/>
</dbReference>
<feature type="domain" description="PPM-type phosphatase" evidence="1">
    <location>
        <begin position="73"/>
        <end position="359"/>
    </location>
</feature>
<dbReference type="Pfam" id="PF00481">
    <property type="entry name" value="PP2C"/>
    <property type="match status" value="1"/>
</dbReference>